<keyword evidence="1" id="KW-0472">Membrane</keyword>
<keyword evidence="1" id="KW-0812">Transmembrane</keyword>
<gene>
    <name evidence="3" type="ORF">ACFPZ3_37960</name>
</gene>
<accession>A0ABW1CV38</accession>
<protein>
    <submittedName>
        <fullName evidence="3">DUF4190 domain-containing protein</fullName>
    </submittedName>
</protein>
<dbReference type="RefSeq" id="WP_379519170.1">
    <property type="nucleotide sequence ID" value="NZ_JBHSPA010000047.1"/>
</dbReference>
<dbReference type="EMBL" id="JBHSPA010000047">
    <property type="protein sequence ID" value="MFC5829681.1"/>
    <property type="molecule type" value="Genomic_DNA"/>
</dbReference>
<name>A0ABW1CV38_9ACTN</name>
<reference evidence="4" key="1">
    <citation type="journal article" date="2019" name="Int. J. Syst. Evol. Microbiol.">
        <title>The Global Catalogue of Microorganisms (GCM) 10K type strain sequencing project: providing services to taxonomists for standard genome sequencing and annotation.</title>
        <authorList>
            <consortium name="The Broad Institute Genomics Platform"/>
            <consortium name="The Broad Institute Genome Sequencing Center for Infectious Disease"/>
            <person name="Wu L."/>
            <person name="Ma J."/>
        </authorList>
    </citation>
    <scope>NUCLEOTIDE SEQUENCE [LARGE SCALE GENOMIC DNA]</scope>
    <source>
        <strain evidence="4">CCUG 53903</strain>
    </source>
</reference>
<evidence type="ECO:0000256" key="1">
    <source>
        <dbReference type="SAM" id="Phobius"/>
    </source>
</evidence>
<feature type="transmembrane region" description="Helical" evidence="1">
    <location>
        <begin position="20"/>
        <end position="43"/>
    </location>
</feature>
<feature type="domain" description="DUF4190" evidence="2">
    <location>
        <begin position="25"/>
        <end position="82"/>
    </location>
</feature>
<dbReference type="Pfam" id="PF13828">
    <property type="entry name" value="DUF4190"/>
    <property type="match status" value="1"/>
</dbReference>
<evidence type="ECO:0000313" key="3">
    <source>
        <dbReference type="EMBL" id="MFC5829681.1"/>
    </source>
</evidence>
<keyword evidence="4" id="KW-1185">Reference proteome</keyword>
<evidence type="ECO:0000313" key="4">
    <source>
        <dbReference type="Proteomes" id="UP001596058"/>
    </source>
</evidence>
<organism evidence="3 4">
    <name type="scientific">Nonomuraea insulae</name>
    <dbReference type="NCBI Taxonomy" id="1616787"/>
    <lineage>
        <taxon>Bacteria</taxon>
        <taxon>Bacillati</taxon>
        <taxon>Actinomycetota</taxon>
        <taxon>Actinomycetes</taxon>
        <taxon>Streptosporangiales</taxon>
        <taxon>Streptosporangiaceae</taxon>
        <taxon>Nonomuraea</taxon>
    </lineage>
</organism>
<proteinExistence type="predicted"/>
<feature type="transmembrane region" description="Helical" evidence="1">
    <location>
        <begin position="71"/>
        <end position="100"/>
    </location>
</feature>
<dbReference type="InterPro" id="IPR025241">
    <property type="entry name" value="DUF4190"/>
</dbReference>
<evidence type="ECO:0000259" key="2">
    <source>
        <dbReference type="Pfam" id="PF13828"/>
    </source>
</evidence>
<keyword evidence="1" id="KW-1133">Transmembrane helix</keyword>
<comment type="caution">
    <text evidence="3">The sequence shown here is derived from an EMBL/GenBank/DDBJ whole genome shotgun (WGS) entry which is preliminary data.</text>
</comment>
<dbReference type="Proteomes" id="UP001596058">
    <property type="component" value="Unassembled WGS sequence"/>
</dbReference>
<sequence length="105" mass="11020">MSYPDYGPGPYGPPPQTHPNGTTVLVLGILGLVVCSFIAPFAWSMGTKALREIDESGYVYENRGHIQAGRICGIIGTVVLILTFAFVALGLALAIIGGAFSSNSY</sequence>